<dbReference type="EMBL" id="UYRS01018394">
    <property type="protein sequence ID" value="VDK34547.1"/>
    <property type="molecule type" value="Genomic_DNA"/>
</dbReference>
<reference evidence="1 2" key="1">
    <citation type="submission" date="2018-11" db="EMBL/GenBank/DDBJ databases">
        <authorList>
            <consortium name="Pathogen Informatics"/>
        </authorList>
    </citation>
    <scope>NUCLEOTIDE SEQUENCE [LARGE SCALE GENOMIC DNA]</scope>
</reference>
<evidence type="ECO:0000313" key="2">
    <source>
        <dbReference type="Proteomes" id="UP000282613"/>
    </source>
</evidence>
<keyword evidence="2" id="KW-1185">Reference proteome</keyword>
<dbReference type="AlphaFoldDB" id="A0A3P6PP29"/>
<evidence type="ECO:0000313" key="1">
    <source>
        <dbReference type="EMBL" id="VDK34547.1"/>
    </source>
</evidence>
<gene>
    <name evidence="1" type="ORF">TASK_LOCUS5128</name>
</gene>
<protein>
    <submittedName>
        <fullName evidence="1">Uncharacterized protein</fullName>
    </submittedName>
</protein>
<dbReference type="Proteomes" id="UP000282613">
    <property type="component" value="Unassembled WGS sequence"/>
</dbReference>
<organism evidence="1 2">
    <name type="scientific">Taenia asiatica</name>
    <name type="common">Asian tapeworm</name>
    <dbReference type="NCBI Taxonomy" id="60517"/>
    <lineage>
        <taxon>Eukaryota</taxon>
        <taxon>Metazoa</taxon>
        <taxon>Spiralia</taxon>
        <taxon>Lophotrochozoa</taxon>
        <taxon>Platyhelminthes</taxon>
        <taxon>Cestoda</taxon>
        <taxon>Eucestoda</taxon>
        <taxon>Cyclophyllidea</taxon>
        <taxon>Taeniidae</taxon>
        <taxon>Taenia</taxon>
    </lineage>
</organism>
<proteinExistence type="predicted"/>
<name>A0A3P6PP29_TAEAS</name>
<accession>A0A3P6PP29</accession>
<sequence length="95" mass="10579">MNCRFRSPGWPYCSSRLVGLRSVPTAPKPSVSRTYAFCTSTVPSFTLKGASGRNTSLGHIIMRERNSDLRLCFTECYAKIYETARAHALESRSLG</sequence>